<keyword evidence="3" id="KW-0648">Protein biosynthesis</keyword>
<gene>
    <name evidence="3" type="ORF">AXF13_09570</name>
</gene>
<organism evidence="3 4">
    <name type="scientific">Desulfovibrio fairfieldensis</name>
    <dbReference type="NCBI Taxonomy" id="44742"/>
    <lineage>
        <taxon>Bacteria</taxon>
        <taxon>Pseudomonadati</taxon>
        <taxon>Thermodesulfobacteriota</taxon>
        <taxon>Desulfovibrionia</taxon>
        <taxon>Desulfovibrionales</taxon>
        <taxon>Desulfovibrionaceae</taxon>
        <taxon>Desulfovibrio</taxon>
    </lineage>
</organism>
<keyword evidence="4" id="KW-1185">Reference proteome</keyword>
<feature type="repeat" description="TPR" evidence="1">
    <location>
        <begin position="35"/>
        <end position="68"/>
    </location>
</feature>
<dbReference type="InterPro" id="IPR019734">
    <property type="entry name" value="TPR_rpt"/>
</dbReference>
<dbReference type="SUPFAM" id="SSF48452">
    <property type="entry name" value="TPR-like"/>
    <property type="match status" value="1"/>
</dbReference>
<dbReference type="AlphaFoldDB" id="A0A109W4F1"/>
<dbReference type="SMART" id="SM00028">
    <property type="entry name" value="TPR"/>
    <property type="match status" value="3"/>
</dbReference>
<keyword evidence="1" id="KW-0802">TPR repeat</keyword>
<feature type="signal peptide" evidence="2">
    <location>
        <begin position="1"/>
        <end position="25"/>
    </location>
</feature>
<accession>A0A109W4F1</accession>
<keyword evidence="2" id="KW-0732">Signal</keyword>
<proteinExistence type="predicted"/>
<dbReference type="GO" id="GO:0003743">
    <property type="term" value="F:translation initiation factor activity"/>
    <property type="evidence" value="ECO:0007669"/>
    <property type="project" value="UniProtKB-KW"/>
</dbReference>
<dbReference type="STRING" id="44742.AXF13_09570"/>
<keyword evidence="3" id="KW-0396">Initiation factor</keyword>
<dbReference type="Gene3D" id="1.25.40.10">
    <property type="entry name" value="Tetratricopeptide repeat domain"/>
    <property type="match status" value="1"/>
</dbReference>
<sequence length="448" mass="50832">MLRYLHPCLLWIILFLLLFPLRATAASLPALDLALDQSRAQAKTLVNKGRYEEAYQLYMRLLREEPDNDETNYGLALAAARTRRYSQAMLAFERLIDRYPADAKLRRSLADVYLRLGDRGAARRELDLARQYDPTLTEERIARVLDSLESVQSRFQAHGRLSGGVMYDSNANQGPASDKMSLGLFDNLTVHGVKAVDSWGSYLNGMLDAGWRLGEDSAWWFVSDIAFFKRWNGNPKLPVNNDFSWGRAALGLRHMSSRTLAELRVKGEMADQSLDQRVSVLGPEGTFVWAALPNLQLITRAAVEKRAYTLDIGRDGTYWWVGEYMRVLLGSSGHEMTLGMRALGSAVDTPDYSYHGLEASLRLRLKVTDKFQLLPFASMRRENYDGPATVLEQEYRRDTVCRTGLFALYNLTSSLQAEAGVQYVDTRSSSPLYTYRQYTFNMGLAWTF</sequence>
<dbReference type="InterPro" id="IPR011990">
    <property type="entry name" value="TPR-like_helical_dom_sf"/>
</dbReference>
<dbReference type="PROSITE" id="PS50005">
    <property type="entry name" value="TPR"/>
    <property type="match status" value="1"/>
</dbReference>
<feature type="chain" id="PRO_5007141295" evidence="2">
    <location>
        <begin position="26"/>
        <end position="448"/>
    </location>
</feature>
<protein>
    <submittedName>
        <fullName evidence="3">Translation initiation factor IF-2</fullName>
    </submittedName>
</protein>
<name>A0A109W4F1_9BACT</name>
<evidence type="ECO:0000313" key="3">
    <source>
        <dbReference type="EMBL" id="AMD90346.1"/>
    </source>
</evidence>
<dbReference type="Pfam" id="PF13432">
    <property type="entry name" value="TPR_16"/>
    <property type="match status" value="1"/>
</dbReference>
<dbReference type="Proteomes" id="UP000069241">
    <property type="component" value="Chromosome"/>
</dbReference>
<evidence type="ECO:0000256" key="2">
    <source>
        <dbReference type="SAM" id="SignalP"/>
    </source>
</evidence>
<evidence type="ECO:0000256" key="1">
    <source>
        <dbReference type="PROSITE-ProRule" id="PRU00339"/>
    </source>
</evidence>
<dbReference type="EMBL" id="CP014229">
    <property type="protein sequence ID" value="AMD90346.1"/>
    <property type="molecule type" value="Genomic_DNA"/>
</dbReference>
<reference evidence="4" key="1">
    <citation type="submission" date="2016-02" db="EMBL/GenBank/DDBJ databases">
        <authorList>
            <person name="Holder M.E."/>
            <person name="Ajami N.J."/>
            <person name="Petrosino J.F."/>
        </authorList>
    </citation>
    <scope>NUCLEOTIDE SEQUENCE [LARGE SCALE GENOMIC DNA]</scope>
    <source>
        <strain evidence="4">CCUG 45958</strain>
    </source>
</reference>
<evidence type="ECO:0000313" key="4">
    <source>
        <dbReference type="Proteomes" id="UP000069241"/>
    </source>
</evidence>
<dbReference type="KEGG" id="dfi:AXF13_09570"/>
<dbReference type="RefSeq" id="WP_062252898.1">
    <property type="nucleotide sequence ID" value="NZ_CP014229.1"/>
</dbReference>